<evidence type="ECO:0008006" key="3">
    <source>
        <dbReference type="Google" id="ProtNLM"/>
    </source>
</evidence>
<organism evidence="1 2">
    <name type="scientific">Fulvitalea axinellae</name>
    <dbReference type="NCBI Taxonomy" id="1182444"/>
    <lineage>
        <taxon>Bacteria</taxon>
        <taxon>Pseudomonadati</taxon>
        <taxon>Bacteroidota</taxon>
        <taxon>Cytophagia</taxon>
        <taxon>Cytophagales</taxon>
        <taxon>Persicobacteraceae</taxon>
        <taxon>Fulvitalea</taxon>
    </lineage>
</organism>
<keyword evidence="2" id="KW-1185">Reference proteome</keyword>
<gene>
    <name evidence="1" type="ORF">FUAX_45560</name>
</gene>
<dbReference type="AlphaFoldDB" id="A0AAU9DCB9"/>
<evidence type="ECO:0000313" key="1">
    <source>
        <dbReference type="EMBL" id="BDD12124.1"/>
    </source>
</evidence>
<evidence type="ECO:0000313" key="2">
    <source>
        <dbReference type="Proteomes" id="UP001348817"/>
    </source>
</evidence>
<geneLocation type="plasmid" evidence="1 2">
    <name>pFA3</name>
</geneLocation>
<dbReference type="KEGG" id="fax:FUAX_45560"/>
<keyword evidence="1" id="KW-0614">Plasmid</keyword>
<dbReference type="EMBL" id="AP025317">
    <property type="protein sequence ID" value="BDD12124.1"/>
    <property type="molecule type" value="Genomic_DNA"/>
</dbReference>
<protein>
    <recommendedName>
        <fullName evidence="3">Transposase</fullName>
    </recommendedName>
</protein>
<accession>A0AAU9DCB9</accession>
<proteinExistence type="predicted"/>
<dbReference type="Proteomes" id="UP001348817">
    <property type="component" value="Plasmid pFA3"/>
</dbReference>
<name>A0AAU9DCB9_9BACT</name>
<reference evidence="1 2" key="1">
    <citation type="submission" date="2021-12" db="EMBL/GenBank/DDBJ databases">
        <title>Genome sequencing of bacteria with rrn-lacking chromosome and rrn-plasmid.</title>
        <authorList>
            <person name="Anda M."/>
            <person name="Iwasaki W."/>
        </authorList>
    </citation>
    <scope>NUCLEOTIDE SEQUENCE [LARGE SCALE GENOMIC DNA]</scope>
    <source>
        <strain evidence="1 2">DSM 100852</strain>
        <plasmid evidence="1 2">pFA3</plasmid>
    </source>
</reference>
<sequence length="43" mass="5162">MVVNLLLRLEYDTIKMSIRKFTTKSRKALYYSVRLTKNPPIYP</sequence>